<dbReference type="EnsemblPlants" id="ORUFI07G11350.1">
    <property type="protein sequence ID" value="ORUFI07G11350.1"/>
    <property type="gene ID" value="ORUFI07G11350"/>
</dbReference>
<evidence type="ECO:0000256" key="4">
    <source>
        <dbReference type="ARBA" id="ARBA00023163"/>
    </source>
</evidence>
<dbReference type="Gramene" id="ORUFI07G11350.1">
    <property type="protein sequence ID" value="ORUFI07G11350.1"/>
    <property type="gene ID" value="ORUFI07G11350"/>
</dbReference>
<dbReference type="GO" id="GO:0009099">
    <property type="term" value="P:L-valine biosynthetic process"/>
    <property type="evidence" value="ECO:0007669"/>
    <property type="project" value="TreeGrafter"/>
</dbReference>
<dbReference type="GO" id="GO:0004455">
    <property type="term" value="F:ketol-acid reductoisomerase activity"/>
    <property type="evidence" value="ECO:0007669"/>
    <property type="project" value="TreeGrafter"/>
</dbReference>
<evidence type="ECO:0000256" key="7">
    <source>
        <dbReference type="SAM" id="Phobius"/>
    </source>
</evidence>
<dbReference type="SUPFAM" id="SSF101936">
    <property type="entry name" value="DNA-binding pseudobarrel domain"/>
    <property type="match status" value="1"/>
</dbReference>
<proteinExistence type="predicted"/>
<dbReference type="SUPFAM" id="SSF51735">
    <property type="entry name" value="NAD(P)-binding Rossmann-fold domains"/>
    <property type="match status" value="1"/>
</dbReference>
<dbReference type="InterPro" id="IPR013023">
    <property type="entry name" value="KARI"/>
</dbReference>
<dbReference type="InterPro" id="IPR013116">
    <property type="entry name" value="KARI_N"/>
</dbReference>
<keyword evidence="2" id="KW-0805">Transcription regulation</keyword>
<evidence type="ECO:0000256" key="3">
    <source>
        <dbReference type="ARBA" id="ARBA00023125"/>
    </source>
</evidence>
<sequence>MYVVNYSGLQRKETWVIWFLFFFWLPFFCVYICNFVMNLFPLLPEAFKGNKQIGVIGWGSQGPAQAQNLRDSIAQVKSDVVVKELSLAVERDALLQEDSIVFALIKQQPTLPPPKLPVAVLSHDKTCGYQSSGHLQKNKESATAVKPTGERVDHRSRHHAISTKITISRSSPNNVAVKPQAKFATGHHTCVVLAQGHRESNTRHTFDDVCSLAQNVQLSSHMKHITDISQTIHPSTRLYIVTMNSTFMKQDRVVSRYIKPLIQNKKAIGIQVQTLQGVSTNMLMYISTDGRCNLKKGWKDFAANIGIHLHAICMFLFYKATHVALTVDEMGSR</sequence>
<keyword evidence="7" id="KW-1133">Transmembrane helix</keyword>
<keyword evidence="3" id="KW-0238">DNA-binding</keyword>
<organism evidence="9 10">
    <name type="scientific">Oryza rufipogon</name>
    <name type="common">Brownbeard rice</name>
    <name type="synonym">Asian wild rice</name>
    <dbReference type="NCBI Taxonomy" id="4529"/>
    <lineage>
        <taxon>Eukaryota</taxon>
        <taxon>Viridiplantae</taxon>
        <taxon>Streptophyta</taxon>
        <taxon>Embryophyta</taxon>
        <taxon>Tracheophyta</taxon>
        <taxon>Spermatophyta</taxon>
        <taxon>Magnoliopsida</taxon>
        <taxon>Liliopsida</taxon>
        <taxon>Poales</taxon>
        <taxon>Poaceae</taxon>
        <taxon>BOP clade</taxon>
        <taxon>Oryzoideae</taxon>
        <taxon>Oryzeae</taxon>
        <taxon>Oryzinae</taxon>
        <taxon>Oryza</taxon>
    </lineage>
</organism>
<feature type="transmembrane region" description="Helical" evidence="7">
    <location>
        <begin position="301"/>
        <end position="318"/>
    </location>
</feature>
<dbReference type="InterPro" id="IPR015300">
    <property type="entry name" value="DNA-bd_pseudobarrel_sf"/>
</dbReference>
<dbReference type="GO" id="GO:0009097">
    <property type="term" value="P:isoleucine biosynthetic process"/>
    <property type="evidence" value="ECO:0007669"/>
    <property type="project" value="TreeGrafter"/>
</dbReference>
<keyword evidence="4" id="KW-0804">Transcription</keyword>
<evidence type="ECO:0000256" key="6">
    <source>
        <dbReference type="SAM" id="MobiDB-lite"/>
    </source>
</evidence>
<keyword evidence="10" id="KW-1185">Reference proteome</keyword>
<reference evidence="9" key="2">
    <citation type="submission" date="2015-06" db="UniProtKB">
        <authorList>
            <consortium name="EnsemblPlants"/>
        </authorList>
    </citation>
    <scope>IDENTIFICATION</scope>
</reference>
<evidence type="ECO:0000256" key="2">
    <source>
        <dbReference type="ARBA" id="ARBA00023015"/>
    </source>
</evidence>
<comment type="subcellular location">
    <subcellularLocation>
        <location evidence="1">Nucleus</location>
    </subcellularLocation>
</comment>
<keyword evidence="7" id="KW-0812">Transmembrane</keyword>
<dbReference type="InterPro" id="IPR036291">
    <property type="entry name" value="NAD(P)-bd_dom_sf"/>
</dbReference>
<dbReference type="GO" id="GO:0005739">
    <property type="term" value="C:mitochondrion"/>
    <property type="evidence" value="ECO:0007669"/>
    <property type="project" value="TreeGrafter"/>
</dbReference>
<dbReference type="PANTHER" id="PTHR21371">
    <property type="entry name" value="KETOL-ACID REDUCTOISOMERASE, MITOCHONDRIAL"/>
    <property type="match status" value="1"/>
</dbReference>
<accession>A0A0E0Q706</accession>
<dbReference type="GO" id="GO:0003677">
    <property type="term" value="F:DNA binding"/>
    <property type="evidence" value="ECO:0007669"/>
    <property type="project" value="UniProtKB-KW"/>
</dbReference>
<dbReference type="GO" id="GO:0005634">
    <property type="term" value="C:nucleus"/>
    <property type="evidence" value="ECO:0007669"/>
    <property type="project" value="UniProtKB-SubCell"/>
</dbReference>
<keyword evidence="7" id="KW-0472">Membrane</keyword>
<dbReference type="Proteomes" id="UP000008022">
    <property type="component" value="Unassembled WGS sequence"/>
</dbReference>
<keyword evidence="5" id="KW-0539">Nucleus</keyword>
<feature type="transmembrane region" description="Helical" evidence="7">
    <location>
        <begin position="15"/>
        <end position="43"/>
    </location>
</feature>
<reference evidence="10" key="1">
    <citation type="submission" date="2013-06" db="EMBL/GenBank/DDBJ databases">
        <authorList>
            <person name="Zhao Q."/>
        </authorList>
    </citation>
    <scope>NUCLEOTIDE SEQUENCE</scope>
    <source>
        <strain evidence="10">cv. W1943</strain>
    </source>
</reference>
<dbReference type="STRING" id="4529.A0A0E0Q706"/>
<dbReference type="GO" id="GO:0009507">
    <property type="term" value="C:chloroplast"/>
    <property type="evidence" value="ECO:0007669"/>
    <property type="project" value="TreeGrafter"/>
</dbReference>
<feature type="region of interest" description="Disordered" evidence="6">
    <location>
        <begin position="131"/>
        <end position="158"/>
    </location>
</feature>
<evidence type="ECO:0000256" key="1">
    <source>
        <dbReference type="ARBA" id="ARBA00004123"/>
    </source>
</evidence>
<dbReference type="Gene3D" id="3.40.50.720">
    <property type="entry name" value="NAD(P)-binding Rossmann-like Domain"/>
    <property type="match status" value="1"/>
</dbReference>
<dbReference type="Pfam" id="PF07991">
    <property type="entry name" value="KARI_N"/>
    <property type="match status" value="1"/>
</dbReference>
<evidence type="ECO:0000313" key="9">
    <source>
        <dbReference type="EnsemblPlants" id="ORUFI07G11350.1"/>
    </source>
</evidence>
<dbReference type="AlphaFoldDB" id="A0A0E0Q706"/>
<dbReference type="PANTHER" id="PTHR21371:SF1">
    <property type="entry name" value="KETOL-ACID REDUCTOISOMERASE, MITOCHONDRIAL"/>
    <property type="match status" value="1"/>
</dbReference>
<evidence type="ECO:0000256" key="5">
    <source>
        <dbReference type="ARBA" id="ARBA00023242"/>
    </source>
</evidence>
<evidence type="ECO:0000313" key="10">
    <source>
        <dbReference type="Proteomes" id="UP000008022"/>
    </source>
</evidence>
<protein>
    <recommendedName>
        <fullName evidence="8">KARI N-terminal Rossmann domain-containing protein</fullName>
    </recommendedName>
</protein>
<name>A0A0E0Q706_ORYRU</name>
<evidence type="ECO:0000259" key="8">
    <source>
        <dbReference type="Pfam" id="PF07991"/>
    </source>
</evidence>
<feature type="domain" description="KARI N-terminal Rossmann" evidence="8">
    <location>
        <begin position="50"/>
        <end position="78"/>
    </location>
</feature>